<keyword evidence="4" id="KW-0560">Oxidoreductase</keyword>
<keyword evidence="3" id="KW-0288">FMN</keyword>
<dbReference type="PIRSF" id="PIRSF005426">
    <property type="entry name" value="Frp"/>
    <property type="match status" value="1"/>
</dbReference>
<dbReference type="SUPFAM" id="SSF55469">
    <property type="entry name" value="FMN-dependent nitroreductase-like"/>
    <property type="match status" value="1"/>
</dbReference>
<evidence type="ECO:0000256" key="4">
    <source>
        <dbReference type="ARBA" id="ARBA00023002"/>
    </source>
</evidence>
<evidence type="ECO:0000259" key="5">
    <source>
        <dbReference type="Pfam" id="PF00881"/>
    </source>
</evidence>
<dbReference type="InterPro" id="IPR000415">
    <property type="entry name" value="Nitroreductase-like"/>
</dbReference>
<evidence type="ECO:0000313" key="6">
    <source>
        <dbReference type="EMBL" id="KAL1893720.1"/>
    </source>
</evidence>
<evidence type="ECO:0000256" key="1">
    <source>
        <dbReference type="ARBA" id="ARBA00008366"/>
    </source>
</evidence>
<dbReference type="Gene3D" id="3.40.109.10">
    <property type="entry name" value="NADH Oxidase"/>
    <property type="match status" value="1"/>
</dbReference>
<accession>A0ABR3Z084</accession>
<protein>
    <recommendedName>
        <fullName evidence="5">Nitroreductase domain-containing protein</fullName>
    </recommendedName>
</protein>
<dbReference type="Proteomes" id="UP001583186">
    <property type="component" value="Unassembled WGS sequence"/>
</dbReference>
<reference evidence="6 7" key="1">
    <citation type="journal article" date="2024" name="IMA Fungus">
        <title>IMA Genome - F19 : A genome assembly and annotation guide to empower mycologists, including annotated draft genome sequences of Ceratocystis pirilliformis, Diaporthe australafricana, Fusarium ophioides, Paecilomyces lecythidis, and Sporothrix stenoceras.</title>
        <authorList>
            <person name="Aylward J."/>
            <person name="Wilson A.M."/>
            <person name="Visagie C.M."/>
            <person name="Spraker J."/>
            <person name="Barnes I."/>
            <person name="Buitendag C."/>
            <person name="Ceriani C."/>
            <person name="Del Mar Angel L."/>
            <person name="du Plessis D."/>
            <person name="Fuchs T."/>
            <person name="Gasser K."/>
            <person name="Kramer D."/>
            <person name="Li W."/>
            <person name="Munsamy K."/>
            <person name="Piso A."/>
            <person name="Price J.L."/>
            <person name="Sonnekus B."/>
            <person name="Thomas C."/>
            <person name="van der Nest A."/>
            <person name="van Dijk A."/>
            <person name="van Heerden A."/>
            <person name="van Vuuren N."/>
            <person name="Yilmaz N."/>
            <person name="Duong T.A."/>
            <person name="van der Merwe N.A."/>
            <person name="Wingfield M.J."/>
            <person name="Wingfield B.D."/>
        </authorList>
    </citation>
    <scope>NUCLEOTIDE SEQUENCE [LARGE SCALE GENOMIC DNA]</scope>
    <source>
        <strain evidence="6 7">CMW 5346</strain>
    </source>
</reference>
<evidence type="ECO:0000256" key="3">
    <source>
        <dbReference type="ARBA" id="ARBA00022643"/>
    </source>
</evidence>
<keyword evidence="2" id="KW-0285">Flavoprotein</keyword>
<dbReference type="EMBL" id="JAWCUI010000036">
    <property type="protein sequence ID" value="KAL1893720.1"/>
    <property type="molecule type" value="Genomic_DNA"/>
</dbReference>
<sequence length="292" mass="31000">MSLPTLIAARYGANSAKTANETNGTSVDTNGTSTSATVDALTTILSHKSVRHFVPGQALPDNTLDILVAAAQSAPTSSNLQAWSVVAIEDPDRKAKISELSGNQAFVRQAPLVLVFTADLHRAQAASASVTPPTPGEALQYTELFLVAALDAAFAAQNVFVAAETLGLGGCYVGAARNHPREVASLLGLPSRVVGLFALAVGVPDRTVAAVTAPVKPRLPAAEVLHRETWDDSKQQEHFKEYDATLGAFNAAQILDQPVWTRRAAGRVATVESLHGRHELKRILLERDFQLL</sequence>
<dbReference type="CDD" id="cd02146">
    <property type="entry name" value="NfsA-like"/>
    <property type="match status" value="1"/>
</dbReference>
<evidence type="ECO:0000313" key="7">
    <source>
        <dbReference type="Proteomes" id="UP001583186"/>
    </source>
</evidence>
<evidence type="ECO:0000256" key="2">
    <source>
        <dbReference type="ARBA" id="ARBA00022630"/>
    </source>
</evidence>
<dbReference type="Pfam" id="PF00881">
    <property type="entry name" value="Nitroreductase"/>
    <property type="match status" value="1"/>
</dbReference>
<proteinExistence type="inferred from homology"/>
<dbReference type="PANTHER" id="PTHR43425">
    <property type="entry name" value="OXYGEN-INSENSITIVE NADPH NITROREDUCTASE"/>
    <property type="match status" value="1"/>
</dbReference>
<dbReference type="InterPro" id="IPR029479">
    <property type="entry name" value="Nitroreductase"/>
</dbReference>
<organism evidence="6 7">
    <name type="scientific">Sporothrix stenoceras</name>
    <dbReference type="NCBI Taxonomy" id="5173"/>
    <lineage>
        <taxon>Eukaryota</taxon>
        <taxon>Fungi</taxon>
        <taxon>Dikarya</taxon>
        <taxon>Ascomycota</taxon>
        <taxon>Pezizomycotina</taxon>
        <taxon>Sordariomycetes</taxon>
        <taxon>Sordariomycetidae</taxon>
        <taxon>Ophiostomatales</taxon>
        <taxon>Ophiostomataceae</taxon>
        <taxon>Sporothrix</taxon>
    </lineage>
</organism>
<dbReference type="InterPro" id="IPR016446">
    <property type="entry name" value="Flavin_OxRdtase_Frp"/>
</dbReference>
<comment type="caution">
    <text evidence="6">The sequence shown here is derived from an EMBL/GenBank/DDBJ whole genome shotgun (WGS) entry which is preliminary data.</text>
</comment>
<name>A0ABR3Z084_9PEZI</name>
<feature type="domain" description="Nitroreductase" evidence="5">
    <location>
        <begin position="45"/>
        <end position="199"/>
    </location>
</feature>
<comment type="similarity">
    <text evidence="1">Belongs to the flavin oxidoreductase frp family.</text>
</comment>
<gene>
    <name evidence="6" type="ORF">Sste5346_006221</name>
</gene>
<keyword evidence="7" id="KW-1185">Reference proteome</keyword>
<dbReference type="PANTHER" id="PTHR43425:SF2">
    <property type="entry name" value="OXYGEN-INSENSITIVE NADPH NITROREDUCTASE"/>
    <property type="match status" value="1"/>
</dbReference>